<sequence length="118" mass="13359">MTLKNLRNFLTFDKSFFDNKELVYLGSKLTQDNKLKVSLLIFKDTTEYQNGQTNLGEQVVVTVNNKGIDDYSSFKPLQTVCKVVNISKATVYGEYQNQLSITADVILDSQGNKQHEKG</sequence>
<accession>A0A1X1GP02</accession>
<gene>
    <name evidence="1" type="ORF">B7712_07795</name>
</gene>
<dbReference type="EMBL" id="NCUT01000029">
    <property type="protein sequence ID" value="ORO71097.1"/>
    <property type="molecule type" value="Genomic_DNA"/>
</dbReference>
<comment type="caution">
    <text evidence="1">The sequence shown here is derived from an EMBL/GenBank/DDBJ whole genome shotgun (WGS) entry which is preliminary data.</text>
</comment>
<keyword evidence="2" id="KW-1185">Reference proteome</keyword>
<dbReference type="RefSeq" id="WP_084849816.1">
    <property type="nucleotide sequence ID" value="NZ_JABTEW010000002.1"/>
</dbReference>
<dbReference type="Proteomes" id="UP000193160">
    <property type="component" value="Unassembled WGS sequence"/>
</dbReference>
<dbReference type="AlphaFoldDB" id="A0A1X1GP02"/>
<organism evidence="1 2">
    <name type="scientific">Streptococcus oralis subsp. oralis</name>
    <dbReference type="NCBI Taxonomy" id="1891914"/>
    <lineage>
        <taxon>Bacteria</taxon>
        <taxon>Bacillati</taxon>
        <taxon>Bacillota</taxon>
        <taxon>Bacilli</taxon>
        <taxon>Lactobacillales</taxon>
        <taxon>Streptococcaceae</taxon>
        <taxon>Streptococcus</taxon>
    </lineage>
</organism>
<evidence type="ECO:0000313" key="2">
    <source>
        <dbReference type="Proteomes" id="UP000193160"/>
    </source>
</evidence>
<reference evidence="1 2" key="1">
    <citation type="journal article" date="2016" name="Eur. J. Clin. Microbiol. Infect. Dis.">
        <title>Whole genome sequencing as a tool for phylogenetic analysis of clinical strains of Mitis group streptococci.</title>
        <authorList>
            <person name="Rasmussen L.H."/>
            <person name="Dargis R."/>
            <person name="Hojholt K."/>
            <person name="Christensen J.J."/>
            <person name="Skovgaard O."/>
            <person name="Justesen U.S."/>
            <person name="Rosenvinge F.S."/>
            <person name="Moser C."/>
            <person name="Lukjancenko O."/>
            <person name="Rasmussen S."/>
            <person name="Nielsen X.C."/>
        </authorList>
    </citation>
    <scope>NUCLEOTIDE SEQUENCE [LARGE SCALE GENOMIC DNA]</scope>
    <source>
        <strain evidence="1 2">B_007274_11</strain>
    </source>
</reference>
<name>A0A1X1GP02_STROR</name>
<evidence type="ECO:0000313" key="1">
    <source>
        <dbReference type="EMBL" id="ORO71097.1"/>
    </source>
</evidence>
<protein>
    <submittedName>
        <fullName evidence="1">Uncharacterized protein</fullName>
    </submittedName>
</protein>
<proteinExistence type="predicted"/>